<dbReference type="AlphaFoldDB" id="A0A377E9L1"/>
<proteinExistence type="predicted"/>
<dbReference type="InterPro" id="IPR035962">
    <property type="entry name" value="Rop-like_sf"/>
</dbReference>
<dbReference type="SUPFAM" id="SSF47380">
    <property type="entry name" value="ROP protein"/>
    <property type="match status" value="1"/>
</dbReference>
<dbReference type="EMBL" id="UGEX01000007">
    <property type="protein sequence ID" value="STM59899.1"/>
    <property type="molecule type" value="Genomic_DNA"/>
</dbReference>
<dbReference type="Gene3D" id="1.10.287.230">
    <property type="match status" value="1"/>
</dbReference>
<evidence type="ECO:0000313" key="2">
    <source>
        <dbReference type="Proteomes" id="UP000254088"/>
    </source>
</evidence>
<dbReference type="InterPro" id="IPR000769">
    <property type="entry name" value="Regulatory_Rop"/>
</dbReference>
<evidence type="ECO:0000313" key="1">
    <source>
        <dbReference type="EMBL" id="STM59899.1"/>
    </source>
</evidence>
<protein>
    <submittedName>
        <fullName evidence="1">Putative RNA I modulator protein</fullName>
    </submittedName>
</protein>
<sequence length="61" mass="6857">MAKPTPAESAMNVTRFIRAQTLVMLEKVEALDFDDLTALAEKLHDDAEKLERLVTDRVKNG</sequence>
<dbReference type="Proteomes" id="UP000254088">
    <property type="component" value="Unassembled WGS sequence"/>
</dbReference>
<organism evidence="1 2">
    <name type="scientific">Escherichia coli</name>
    <dbReference type="NCBI Taxonomy" id="562"/>
    <lineage>
        <taxon>Bacteria</taxon>
        <taxon>Pseudomonadati</taxon>
        <taxon>Pseudomonadota</taxon>
        <taxon>Gammaproteobacteria</taxon>
        <taxon>Enterobacterales</taxon>
        <taxon>Enterobacteriaceae</taxon>
        <taxon>Escherichia</taxon>
    </lineage>
</organism>
<gene>
    <name evidence="1" type="primary">rop_2</name>
    <name evidence="1" type="ORF">NCTC10429_06562</name>
</gene>
<accession>A0A377E9L1</accession>
<dbReference type="PRINTS" id="PR00835">
    <property type="entry name" value="ROPREGULATRY"/>
</dbReference>
<reference evidence="1 2" key="1">
    <citation type="submission" date="2018-06" db="EMBL/GenBank/DDBJ databases">
        <authorList>
            <consortium name="Pathogen Informatics"/>
            <person name="Doyle S."/>
        </authorList>
    </citation>
    <scope>NUCLEOTIDE SEQUENCE [LARGE SCALE GENOMIC DNA]</scope>
    <source>
        <strain evidence="1 2">NCTC10429</strain>
    </source>
</reference>
<name>A0A377E9L1_ECOLX</name>
<dbReference type="RefSeq" id="WP_117150914.1">
    <property type="nucleotide sequence ID" value="NZ_CP060068.1"/>
</dbReference>
<dbReference type="Pfam" id="PF01815">
    <property type="entry name" value="Rop"/>
    <property type="match status" value="1"/>
</dbReference>